<dbReference type="EMBL" id="JASJQH010000642">
    <property type="protein sequence ID" value="KAK9763423.1"/>
    <property type="molecule type" value="Genomic_DNA"/>
</dbReference>
<dbReference type="Proteomes" id="UP001479436">
    <property type="component" value="Unassembled WGS sequence"/>
</dbReference>
<sequence>MSKKKTLAKQFHNSLNTQVAEAVVAKFDNDADLFAIITQAVDRHRLRVFDTHTGTLKSEFSSDSERKFTCMSWGITQIEGVLSETSETSGRKKRRASRVQAATTSKVVALGLENGSIILYSISLGSIQKTLSGAHTLPVRDFIFSQDGDKGYSCAQDGFIIEWDLKAGSIIRKWKSDIKDIHTISLSHNGSVLAVAAHSIELWDLESQKVIKKFTGHASVITNLTFSPNDEICISCAEHDRFVNLWDCRLEEDKVNLAALTLDADITQLDISKTNNVLALSEEGVVGVWENLIGSTSLGSKPSKKKRYTTRPSDSTIKILSTAEESVVIPILVAKFVSKGEYAEVLVARGSTLKPSFERVSFRDEESGKFLAEVQVHRAPTGDLLLDSSSIASDNLKNTQKSYGDSDIAVLGATDMALPDPSINKRTEEQEPTIEEKLKDLVVADTADGANAEIPAQKTITPKANSLVHILVQALHSNDIQLLEGCLNNTNAEIINNTVKRLPPTYIIPFLAQVIPRFQAKPNRGSALLRWIKAVLIYHAAYLMTVPDLVKHIGTFYQTVDNRIGSFQKLLNLSSRLDLAQSSMSNIENVVEEFDNEPTNVYIEGESDDEYASLSGEDMTDD</sequence>
<keyword evidence="4" id="KW-0853">WD repeat</keyword>
<name>A0ABR2WPH5_9FUNG</name>
<dbReference type="InterPro" id="IPR007148">
    <property type="entry name" value="SSU_processome_Utp12"/>
</dbReference>
<evidence type="ECO:0000256" key="4">
    <source>
        <dbReference type="PROSITE-ProRule" id="PRU00221"/>
    </source>
</evidence>
<dbReference type="InterPro" id="IPR015943">
    <property type="entry name" value="WD40/YVTN_repeat-like_dom_sf"/>
</dbReference>
<dbReference type="PROSITE" id="PS50082">
    <property type="entry name" value="WD_REPEATS_2"/>
    <property type="match status" value="1"/>
</dbReference>
<evidence type="ECO:0000256" key="1">
    <source>
        <dbReference type="ARBA" id="ARBA00004123"/>
    </source>
</evidence>
<comment type="subcellular location">
    <subcellularLocation>
        <location evidence="1">Nucleus</location>
    </subcellularLocation>
</comment>
<proteinExistence type="inferred from homology"/>
<dbReference type="InterPro" id="IPR036322">
    <property type="entry name" value="WD40_repeat_dom_sf"/>
</dbReference>
<evidence type="ECO:0000259" key="5">
    <source>
        <dbReference type="Pfam" id="PF04003"/>
    </source>
</evidence>
<dbReference type="Gene3D" id="2.130.10.10">
    <property type="entry name" value="YVTN repeat-like/Quinoprotein amine dehydrogenase"/>
    <property type="match status" value="2"/>
</dbReference>
<comment type="caution">
    <text evidence="6">The sequence shown here is derived from an EMBL/GenBank/DDBJ whole genome shotgun (WGS) entry which is preliminary data.</text>
</comment>
<dbReference type="InterPro" id="IPR052414">
    <property type="entry name" value="U3_snoRNA-assoc_WDR"/>
</dbReference>
<dbReference type="Pfam" id="PF00400">
    <property type="entry name" value="WD40"/>
    <property type="match status" value="1"/>
</dbReference>
<accession>A0ABR2WPH5</accession>
<evidence type="ECO:0000256" key="3">
    <source>
        <dbReference type="ARBA" id="ARBA00038335"/>
    </source>
</evidence>
<feature type="domain" description="Small-subunit processome Utp12" evidence="5">
    <location>
        <begin position="478"/>
        <end position="581"/>
    </location>
</feature>
<organism evidence="6 7">
    <name type="scientific">Basidiobolus ranarum</name>
    <dbReference type="NCBI Taxonomy" id="34480"/>
    <lineage>
        <taxon>Eukaryota</taxon>
        <taxon>Fungi</taxon>
        <taxon>Fungi incertae sedis</taxon>
        <taxon>Zoopagomycota</taxon>
        <taxon>Entomophthoromycotina</taxon>
        <taxon>Basidiobolomycetes</taxon>
        <taxon>Basidiobolales</taxon>
        <taxon>Basidiobolaceae</taxon>
        <taxon>Basidiobolus</taxon>
    </lineage>
</organism>
<keyword evidence="7" id="KW-1185">Reference proteome</keyword>
<dbReference type="InterPro" id="IPR001680">
    <property type="entry name" value="WD40_rpt"/>
</dbReference>
<reference evidence="6 7" key="1">
    <citation type="submission" date="2023-04" db="EMBL/GenBank/DDBJ databases">
        <title>Genome of Basidiobolus ranarum AG-B5.</title>
        <authorList>
            <person name="Stajich J.E."/>
            <person name="Carter-House D."/>
            <person name="Gryganskyi A."/>
        </authorList>
    </citation>
    <scope>NUCLEOTIDE SEQUENCE [LARGE SCALE GENOMIC DNA]</scope>
    <source>
        <strain evidence="6 7">AG-B5</strain>
    </source>
</reference>
<dbReference type="SUPFAM" id="SSF50978">
    <property type="entry name" value="WD40 repeat-like"/>
    <property type="match status" value="1"/>
</dbReference>
<evidence type="ECO:0000313" key="7">
    <source>
        <dbReference type="Proteomes" id="UP001479436"/>
    </source>
</evidence>
<evidence type="ECO:0000256" key="2">
    <source>
        <dbReference type="ARBA" id="ARBA00023242"/>
    </source>
</evidence>
<dbReference type="PANTHER" id="PTHR44267">
    <property type="entry name" value="WD REPEAT-CONTAINING PROTEIN 43"/>
    <property type="match status" value="1"/>
</dbReference>
<protein>
    <submittedName>
        <fullName evidence="6">Small subunit (SSU) processome component</fullName>
    </submittedName>
</protein>
<dbReference type="PANTHER" id="PTHR44267:SF1">
    <property type="entry name" value="WD REPEAT-CONTAINING PROTEIN 43"/>
    <property type="match status" value="1"/>
</dbReference>
<keyword evidence="2" id="KW-0539">Nucleus</keyword>
<gene>
    <name evidence="6" type="primary">UTP5_1</name>
    <name evidence="6" type="ORF">K7432_009893</name>
</gene>
<feature type="repeat" description="WD" evidence="4">
    <location>
        <begin position="214"/>
        <end position="247"/>
    </location>
</feature>
<comment type="similarity">
    <text evidence="3">Belongs to the UTP5 family.</text>
</comment>
<evidence type="ECO:0000313" key="6">
    <source>
        <dbReference type="EMBL" id="KAK9763423.1"/>
    </source>
</evidence>
<dbReference type="Pfam" id="PF04003">
    <property type="entry name" value="Utp12"/>
    <property type="match status" value="1"/>
</dbReference>
<dbReference type="SMART" id="SM00320">
    <property type="entry name" value="WD40"/>
    <property type="match status" value="4"/>
</dbReference>